<keyword evidence="5 7" id="KW-0234">DNA repair</keyword>
<gene>
    <name evidence="7 9" type="primary">recO</name>
    <name evidence="9" type="ORF">ACFSSB_12205</name>
</gene>
<dbReference type="RefSeq" id="WP_379904618.1">
    <property type="nucleotide sequence ID" value="NZ_JBHULM010000011.1"/>
</dbReference>
<evidence type="ECO:0000313" key="10">
    <source>
        <dbReference type="Proteomes" id="UP001597467"/>
    </source>
</evidence>
<dbReference type="InterPro" id="IPR012340">
    <property type="entry name" value="NA-bd_OB-fold"/>
</dbReference>
<accession>A0ABW5K5R7</accession>
<dbReference type="NCBIfam" id="TIGR00613">
    <property type="entry name" value="reco"/>
    <property type="match status" value="1"/>
</dbReference>
<comment type="similarity">
    <text evidence="1 7">Belongs to the RecO family.</text>
</comment>
<dbReference type="InterPro" id="IPR022572">
    <property type="entry name" value="DNA_rep/recomb_RecO_N"/>
</dbReference>
<evidence type="ECO:0000256" key="5">
    <source>
        <dbReference type="ARBA" id="ARBA00023204"/>
    </source>
</evidence>
<dbReference type="InterPro" id="IPR042242">
    <property type="entry name" value="RecO_C"/>
</dbReference>
<dbReference type="Gene3D" id="2.40.50.140">
    <property type="entry name" value="Nucleic acid-binding proteins"/>
    <property type="match status" value="1"/>
</dbReference>
<feature type="domain" description="DNA replication/recombination mediator RecO N-terminal" evidence="8">
    <location>
        <begin position="1"/>
        <end position="78"/>
    </location>
</feature>
<name>A0ABW5K5R7_9FLAO</name>
<evidence type="ECO:0000256" key="1">
    <source>
        <dbReference type="ARBA" id="ARBA00007452"/>
    </source>
</evidence>
<dbReference type="InterPro" id="IPR037278">
    <property type="entry name" value="ARFGAP/RecO"/>
</dbReference>
<evidence type="ECO:0000256" key="4">
    <source>
        <dbReference type="ARBA" id="ARBA00023172"/>
    </source>
</evidence>
<organism evidence="9 10">
    <name type="scientific">Lacinutrix gracilariae</name>
    <dbReference type="NCBI Taxonomy" id="1747198"/>
    <lineage>
        <taxon>Bacteria</taxon>
        <taxon>Pseudomonadati</taxon>
        <taxon>Bacteroidota</taxon>
        <taxon>Flavobacteriia</taxon>
        <taxon>Flavobacteriales</taxon>
        <taxon>Flavobacteriaceae</taxon>
        <taxon>Lacinutrix</taxon>
    </lineage>
</organism>
<comment type="caution">
    <text evidence="9">The sequence shown here is derived from an EMBL/GenBank/DDBJ whole genome shotgun (WGS) entry which is preliminary data.</text>
</comment>
<dbReference type="HAMAP" id="MF_00201">
    <property type="entry name" value="RecO"/>
    <property type="match status" value="1"/>
</dbReference>
<dbReference type="EMBL" id="JBHULM010000011">
    <property type="protein sequence ID" value="MFD2543085.1"/>
    <property type="molecule type" value="Genomic_DNA"/>
</dbReference>
<dbReference type="Pfam" id="PF11967">
    <property type="entry name" value="RecO_N"/>
    <property type="match status" value="1"/>
</dbReference>
<proteinExistence type="inferred from homology"/>
<comment type="function">
    <text evidence="7">Involved in DNA repair and RecF pathway recombination.</text>
</comment>
<keyword evidence="4 7" id="KW-0233">DNA recombination</keyword>
<dbReference type="PANTHER" id="PTHR33991:SF1">
    <property type="entry name" value="DNA REPAIR PROTEIN RECO"/>
    <property type="match status" value="1"/>
</dbReference>
<evidence type="ECO:0000256" key="2">
    <source>
        <dbReference type="ARBA" id="ARBA00021310"/>
    </source>
</evidence>
<evidence type="ECO:0000259" key="8">
    <source>
        <dbReference type="Pfam" id="PF11967"/>
    </source>
</evidence>
<sequence>MIVKTNAIVLSTIKYGEHDLIIKCYTKEYGVVSFLQKGILKAKKGKVKKAYFQLLSQLQLEITYQENRSLQYIKEVKPYVIYTTLHNDIFKSTIVMFLSEVLSTSLQEEEENESLYVYLETTLQWLDIQDSCANFHLLFLLKLTKHLGFYPEQHKSDFSSFNLKGGRFENKPTDFYSITGENLTLLKQLLGTVFDNLTAVKINATQRQAFLAMLLYYYDLHLGTFKKPKSLEIFNQVFNT</sequence>
<evidence type="ECO:0000256" key="6">
    <source>
        <dbReference type="ARBA" id="ARBA00033409"/>
    </source>
</evidence>
<evidence type="ECO:0000313" key="9">
    <source>
        <dbReference type="EMBL" id="MFD2543085.1"/>
    </source>
</evidence>
<protein>
    <recommendedName>
        <fullName evidence="2 7">DNA repair protein RecO</fullName>
    </recommendedName>
    <alternativeName>
        <fullName evidence="6 7">Recombination protein O</fullName>
    </alternativeName>
</protein>
<evidence type="ECO:0000256" key="3">
    <source>
        <dbReference type="ARBA" id="ARBA00022763"/>
    </source>
</evidence>
<dbReference type="SUPFAM" id="SSF57863">
    <property type="entry name" value="ArfGap/RecO-like zinc finger"/>
    <property type="match status" value="1"/>
</dbReference>
<reference evidence="10" key="1">
    <citation type="journal article" date="2019" name="Int. J. Syst. Evol. Microbiol.">
        <title>The Global Catalogue of Microorganisms (GCM) 10K type strain sequencing project: providing services to taxonomists for standard genome sequencing and annotation.</title>
        <authorList>
            <consortium name="The Broad Institute Genomics Platform"/>
            <consortium name="The Broad Institute Genome Sequencing Center for Infectious Disease"/>
            <person name="Wu L."/>
            <person name="Ma J."/>
        </authorList>
    </citation>
    <scope>NUCLEOTIDE SEQUENCE [LARGE SCALE GENOMIC DNA]</scope>
    <source>
        <strain evidence="10">KCTC 42808</strain>
    </source>
</reference>
<keyword evidence="10" id="KW-1185">Reference proteome</keyword>
<dbReference type="Proteomes" id="UP001597467">
    <property type="component" value="Unassembled WGS sequence"/>
</dbReference>
<dbReference type="SUPFAM" id="SSF50249">
    <property type="entry name" value="Nucleic acid-binding proteins"/>
    <property type="match status" value="1"/>
</dbReference>
<dbReference type="PANTHER" id="PTHR33991">
    <property type="entry name" value="DNA REPAIR PROTEIN RECO"/>
    <property type="match status" value="1"/>
</dbReference>
<dbReference type="Pfam" id="PF02565">
    <property type="entry name" value="RecO_C"/>
    <property type="match status" value="1"/>
</dbReference>
<dbReference type="Gene3D" id="1.20.1440.120">
    <property type="entry name" value="Recombination protein O, C-terminal domain"/>
    <property type="match status" value="1"/>
</dbReference>
<keyword evidence="3 7" id="KW-0227">DNA damage</keyword>
<dbReference type="InterPro" id="IPR003717">
    <property type="entry name" value="RecO"/>
</dbReference>
<evidence type="ECO:0000256" key="7">
    <source>
        <dbReference type="HAMAP-Rule" id="MF_00201"/>
    </source>
</evidence>